<dbReference type="Pfam" id="PF11836">
    <property type="entry name" value="Phage_TAC_11"/>
    <property type="match status" value="1"/>
</dbReference>
<gene>
    <name evidence="2" type="ORF">PEV8663_00579</name>
</gene>
<evidence type="ECO:0000313" key="2">
    <source>
        <dbReference type="EMBL" id="SMX35746.1"/>
    </source>
</evidence>
<feature type="region of interest" description="Disordered" evidence="1">
    <location>
        <begin position="96"/>
        <end position="122"/>
    </location>
</feature>
<evidence type="ECO:0000313" key="3">
    <source>
        <dbReference type="Proteomes" id="UP000220836"/>
    </source>
</evidence>
<dbReference type="InterPro" id="IPR021791">
    <property type="entry name" value="Phage_TAC_11"/>
</dbReference>
<proteinExistence type="predicted"/>
<accession>A0A238K1B4</accession>
<evidence type="ECO:0000256" key="1">
    <source>
        <dbReference type="SAM" id="MobiDB-lite"/>
    </source>
</evidence>
<name>A0A238K1B4_9RHOB</name>
<keyword evidence="3" id="KW-1185">Reference proteome</keyword>
<reference evidence="2 3" key="1">
    <citation type="submission" date="2017-05" db="EMBL/GenBank/DDBJ databases">
        <authorList>
            <person name="Song R."/>
            <person name="Chenine A.L."/>
            <person name="Ruprecht R.M."/>
        </authorList>
    </citation>
    <scope>NUCLEOTIDE SEQUENCE [LARGE SCALE GENOMIC DNA]</scope>
    <source>
        <strain evidence="2 3">CECT 8663</strain>
    </source>
</reference>
<dbReference type="OrthoDB" id="7473872at2"/>
<organism evidence="2 3">
    <name type="scientific">Pelagimonas varians</name>
    <dbReference type="NCBI Taxonomy" id="696760"/>
    <lineage>
        <taxon>Bacteria</taxon>
        <taxon>Pseudomonadati</taxon>
        <taxon>Pseudomonadota</taxon>
        <taxon>Alphaproteobacteria</taxon>
        <taxon>Rhodobacterales</taxon>
        <taxon>Roseobacteraceae</taxon>
        <taxon>Pelagimonas</taxon>
    </lineage>
</organism>
<dbReference type="RefSeq" id="WP_097803131.1">
    <property type="nucleotide sequence ID" value="NZ_FXYH01000002.1"/>
</dbReference>
<dbReference type="EMBL" id="FXYH01000002">
    <property type="protein sequence ID" value="SMX35746.1"/>
    <property type="molecule type" value="Genomic_DNA"/>
</dbReference>
<dbReference type="Proteomes" id="UP000220836">
    <property type="component" value="Unassembled WGS sequence"/>
</dbReference>
<dbReference type="AlphaFoldDB" id="A0A238K1B4"/>
<sequence length="122" mass="12954">MAQKTKAMFAEVTAKVDGEDMTLRIDFNALAEFEEKTGQKALEAIDEIESGAISMVTLRHFVWAGLQYHHPGCTVAKAGDFLSADPDALGRAFETALPKGEEDAPNGSEPEGDAGNAERAAG</sequence>
<protein>
    <submittedName>
        <fullName evidence="2">Uncharacterized protein</fullName>
    </submittedName>
</protein>